<dbReference type="SUPFAM" id="SSF53067">
    <property type="entry name" value="Actin-like ATPase domain"/>
    <property type="match status" value="1"/>
</dbReference>
<dbReference type="Gene3D" id="3.30.420.40">
    <property type="match status" value="2"/>
</dbReference>
<dbReference type="RefSeq" id="WP_344376237.1">
    <property type="nucleotide sequence ID" value="NZ_BAAAPW010000005.1"/>
</dbReference>
<dbReference type="InterPro" id="IPR043129">
    <property type="entry name" value="ATPase_NBD"/>
</dbReference>
<dbReference type="Gene3D" id="1.10.10.10">
    <property type="entry name" value="Winged helix-like DNA-binding domain superfamily/Winged helix DNA-binding domain"/>
    <property type="match status" value="1"/>
</dbReference>
<evidence type="ECO:0000256" key="1">
    <source>
        <dbReference type="ARBA" id="ARBA00006479"/>
    </source>
</evidence>
<dbReference type="Proteomes" id="UP001501196">
    <property type="component" value="Unassembled WGS sequence"/>
</dbReference>
<comment type="caution">
    <text evidence="2">The sequence shown here is derived from an EMBL/GenBank/DDBJ whole genome shotgun (WGS) entry which is preliminary data.</text>
</comment>
<sequence>MTLTTDTLSGLDSSPGGILNLVRSGASSSRAEIARIAGLAPSTVTTRVEQLVAHGFLREAGPGSSRGGRRPTQLEVNPETGAVVGVDLGAHHASFGLFDMAGELLAEQHLDMEIADGPDRILGWIAEVAARMVDEHAAPGQALRGVGLGLPGPVDYPGRRLVSPSRMPGWNGLDAGAGLGDLLGVPVVADNDANLMAVGEHASTNDGVAHLVFVKAGSSIGCGVIAWGSLFHGARGMAGDISHVAVPNAPAVVCSCGRTGCLDAVAGGAAIVASLRAAGVEAADVQQVIRLAADGHPLATQMLREAGTRTGVVLATIVNFFNPQRLVLGGALSGAEAFVAGVRSAVYTECLPMSTDFLEIAVSATKARGGVIGAARLVLDHVFDPATVNAALR</sequence>
<organism evidence="2 3">
    <name type="scientific">Agromyces tropicus</name>
    <dbReference type="NCBI Taxonomy" id="555371"/>
    <lineage>
        <taxon>Bacteria</taxon>
        <taxon>Bacillati</taxon>
        <taxon>Actinomycetota</taxon>
        <taxon>Actinomycetes</taxon>
        <taxon>Micrococcales</taxon>
        <taxon>Microbacteriaceae</taxon>
        <taxon>Agromyces</taxon>
    </lineage>
</organism>
<dbReference type="PANTHER" id="PTHR18964:SF173">
    <property type="entry name" value="GLUCOKINASE"/>
    <property type="match status" value="1"/>
</dbReference>
<dbReference type="InterPro" id="IPR036388">
    <property type="entry name" value="WH-like_DNA-bd_sf"/>
</dbReference>
<gene>
    <name evidence="2" type="ORF">GCM10009819_30260</name>
</gene>
<dbReference type="Pfam" id="PF13412">
    <property type="entry name" value="HTH_24"/>
    <property type="match status" value="1"/>
</dbReference>
<accession>A0ABP5G8G2</accession>
<comment type="similarity">
    <text evidence="1">Belongs to the ROK (NagC/XylR) family.</text>
</comment>
<dbReference type="InterPro" id="IPR036390">
    <property type="entry name" value="WH_DNA-bd_sf"/>
</dbReference>
<dbReference type="PANTHER" id="PTHR18964">
    <property type="entry name" value="ROK (REPRESSOR, ORF, KINASE) FAMILY"/>
    <property type="match status" value="1"/>
</dbReference>
<dbReference type="InterPro" id="IPR000600">
    <property type="entry name" value="ROK"/>
</dbReference>
<dbReference type="EMBL" id="BAAAPW010000005">
    <property type="protein sequence ID" value="GAA2041998.1"/>
    <property type="molecule type" value="Genomic_DNA"/>
</dbReference>
<protein>
    <submittedName>
        <fullName evidence="2">ROK family protein</fullName>
    </submittedName>
</protein>
<evidence type="ECO:0000313" key="3">
    <source>
        <dbReference type="Proteomes" id="UP001501196"/>
    </source>
</evidence>
<dbReference type="SUPFAM" id="SSF46785">
    <property type="entry name" value="Winged helix' DNA-binding domain"/>
    <property type="match status" value="1"/>
</dbReference>
<proteinExistence type="inferred from homology"/>
<name>A0ABP5G8G2_9MICO</name>
<dbReference type="Pfam" id="PF00480">
    <property type="entry name" value="ROK"/>
    <property type="match status" value="1"/>
</dbReference>
<keyword evidence="3" id="KW-1185">Reference proteome</keyword>
<reference evidence="3" key="1">
    <citation type="journal article" date="2019" name="Int. J. Syst. Evol. Microbiol.">
        <title>The Global Catalogue of Microorganisms (GCM) 10K type strain sequencing project: providing services to taxonomists for standard genome sequencing and annotation.</title>
        <authorList>
            <consortium name="The Broad Institute Genomics Platform"/>
            <consortium name="The Broad Institute Genome Sequencing Center for Infectious Disease"/>
            <person name="Wu L."/>
            <person name="Ma J."/>
        </authorList>
    </citation>
    <scope>NUCLEOTIDE SEQUENCE [LARGE SCALE GENOMIC DNA]</scope>
    <source>
        <strain evidence="3">JCM 15672</strain>
    </source>
</reference>
<evidence type="ECO:0000313" key="2">
    <source>
        <dbReference type="EMBL" id="GAA2041998.1"/>
    </source>
</evidence>